<gene>
    <name evidence="1" type="ORF">L1987_29659</name>
</gene>
<comment type="caution">
    <text evidence="1">The sequence shown here is derived from an EMBL/GenBank/DDBJ whole genome shotgun (WGS) entry which is preliminary data.</text>
</comment>
<organism evidence="1 2">
    <name type="scientific">Smallanthus sonchifolius</name>
    <dbReference type="NCBI Taxonomy" id="185202"/>
    <lineage>
        <taxon>Eukaryota</taxon>
        <taxon>Viridiplantae</taxon>
        <taxon>Streptophyta</taxon>
        <taxon>Embryophyta</taxon>
        <taxon>Tracheophyta</taxon>
        <taxon>Spermatophyta</taxon>
        <taxon>Magnoliopsida</taxon>
        <taxon>eudicotyledons</taxon>
        <taxon>Gunneridae</taxon>
        <taxon>Pentapetalae</taxon>
        <taxon>asterids</taxon>
        <taxon>campanulids</taxon>
        <taxon>Asterales</taxon>
        <taxon>Asteraceae</taxon>
        <taxon>Asteroideae</taxon>
        <taxon>Heliantheae alliance</taxon>
        <taxon>Millerieae</taxon>
        <taxon>Smallanthus</taxon>
    </lineage>
</organism>
<proteinExistence type="predicted"/>
<reference evidence="1 2" key="2">
    <citation type="journal article" date="2022" name="Mol. Ecol. Resour.">
        <title>The genomes of chicory, endive, great burdock and yacon provide insights into Asteraceae paleo-polyploidization history and plant inulin production.</title>
        <authorList>
            <person name="Fan W."/>
            <person name="Wang S."/>
            <person name="Wang H."/>
            <person name="Wang A."/>
            <person name="Jiang F."/>
            <person name="Liu H."/>
            <person name="Zhao H."/>
            <person name="Xu D."/>
            <person name="Zhang Y."/>
        </authorList>
    </citation>
    <scope>NUCLEOTIDE SEQUENCE [LARGE SCALE GENOMIC DNA]</scope>
    <source>
        <strain evidence="2">cv. Yunnan</strain>
        <tissue evidence="1">Leaves</tissue>
    </source>
</reference>
<dbReference type="EMBL" id="CM042027">
    <property type="protein sequence ID" value="KAI3801551.1"/>
    <property type="molecule type" value="Genomic_DNA"/>
</dbReference>
<evidence type="ECO:0000313" key="2">
    <source>
        <dbReference type="Proteomes" id="UP001056120"/>
    </source>
</evidence>
<evidence type="ECO:0000313" key="1">
    <source>
        <dbReference type="EMBL" id="KAI3801551.1"/>
    </source>
</evidence>
<protein>
    <submittedName>
        <fullName evidence="1">Uncharacterized protein</fullName>
    </submittedName>
</protein>
<name>A0ACB9I268_9ASTR</name>
<dbReference type="Proteomes" id="UP001056120">
    <property type="component" value="Linkage Group LG10"/>
</dbReference>
<sequence>MAEAADQRLSLSRRKPDAEQPRPLGVAIDRPTIAAIIAICNMTSRRCFTQFLASAFIFFVLSSLSLYSLFIRSVSTYASPHVSNSCNFRYLLTTSGIGIYS</sequence>
<reference evidence="2" key="1">
    <citation type="journal article" date="2022" name="Mol. Ecol. Resour.">
        <title>The genomes of chicory, endive, great burdock and yacon provide insights into Asteraceae palaeo-polyploidization history and plant inulin production.</title>
        <authorList>
            <person name="Fan W."/>
            <person name="Wang S."/>
            <person name="Wang H."/>
            <person name="Wang A."/>
            <person name="Jiang F."/>
            <person name="Liu H."/>
            <person name="Zhao H."/>
            <person name="Xu D."/>
            <person name="Zhang Y."/>
        </authorList>
    </citation>
    <scope>NUCLEOTIDE SEQUENCE [LARGE SCALE GENOMIC DNA]</scope>
    <source>
        <strain evidence="2">cv. Yunnan</strain>
    </source>
</reference>
<accession>A0ACB9I268</accession>
<keyword evidence="2" id="KW-1185">Reference proteome</keyword>